<gene>
    <name evidence="4" type="ORF">HAX54_017803</name>
</gene>
<dbReference type="Gene3D" id="3.80.10.10">
    <property type="entry name" value="Ribonuclease Inhibitor"/>
    <property type="match status" value="1"/>
</dbReference>
<protein>
    <submittedName>
        <fullName evidence="4">Uncharacterized protein</fullName>
    </submittedName>
</protein>
<dbReference type="PANTHER" id="PTHR48053:SF134">
    <property type="entry name" value="PROTEIN KINASE DOMAIN-CONTAINING PROTEIN"/>
    <property type="match status" value="1"/>
</dbReference>
<dbReference type="InterPro" id="IPR032675">
    <property type="entry name" value="LRR_dom_sf"/>
</dbReference>
<reference evidence="4 5" key="1">
    <citation type="journal article" date="2021" name="BMC Genomics">
        <title>Datura genome reveals duplications of psychoactive alkaloid biosynthetic genes and high mutation rate following tissue culture.</title>
        <authorList>
            <person name="Rajewski A."/>
            <person name="Carter-House D."/>
            <person name="Stajich J."/>
            <person name="Litt A."/>
        </authorList>
    </citation>
    <scope>NUCLEOTIDE SEQUENCE [LARGE SCALE GENOMIC DNA]</scope>
    <source>
        <strain evidence="4">AR-01</strain>
    </source>
</reference>
<feature type="non-terminal residue" evidence="4">
    <location>
        <position position="1"/>
    </location>
</feature>
<dbReference type="SUPFAM" id="SSF52058">
    <property type="entry name" value="L domain-like"/>
    <property type="match status" value="1"/>
</dbReference>
<keyword evidence="3" id="KW-0675">Receptor</keyword>
<evidence type="ECO:0000256" key="3">
    <source>
        <dbReference type="ARBA" id="ARBA00023170"/>
    </source>
</evidence>
<organism evidence="4 5">
    <name type="scientific">Datura stramonium</name>
    <name type="common">Jimsonweed</name>
    <name type="synonym">Common thornapple</name>
    <dbReference type="NCBI Taxonomy" id="4076"/>
    <lineage>
        <taxon>Eukaryota</taxon>
        <taxon>Viridiplantae</taxon>
        <taxon>Streptophyta</taxon>
        <taxon>Embryophyta</taxon>
        <taxon>Tracheophyta</taxon>
        <taxon>Spermatophyta</taxon>
        <taxon>Magnoliopsida</taxon>
        <taxon>eudicotyledons</taxon>
        <taxon>Gunneridae</taxon>
        <taxon>Pentapetalae</taxon>
        <taxon>asterids</taxon>
        <taxon>lamiids</taxon>
        <taxon>Solanales</taxon>
        <taxon>Solanaceae</taxon>
        <taxon>Solanoideae</taxon>
        <taxon>Datureae</taxon>
        <taxon>Datura</taxon>
    </lineage>
</organism>
<comment type="caution">
    <text evidence="4">The sequence shown here is derived from an EMBL/GenBank/DDBJ whole genome shotgun (WGS) entry which is preliminary data.</text>
</comment>
<evidence type="ECO:0000256" key="2">
    <source>
        <dbReference type="ARBA" id="ARBA00022729"/>
    </source>
</evidence>
<name>A0ABS8Y6Q6_DATST</name>
<comment type="subcellular location">
    <subcellularLocation>
        <location evidence="1">Membrane</location>
        <topology evidence="1">Single-pass type I membrane protein</topology>
    </subcellularLocation>
</comment>
<dbReference type="EMBL" id="JACEIK010021863">
    <property type="protein sequence ID" value="MCE5166341.1"/>
    <property type="molecule type" value="Genomic_DNA"/>
</dbReference>
<evidence type="ECO:0000313" key="4">
    <source>
        <dbReference type="EMBL" id="MCE5166341.1"/>
    </source>
</evidence>
<keyword evidence="5" id="KW-1185">Reference proteome</keyword>
<dbReference type="PANTHER" id="PTHR48053">
    <property type="entry name" value="LEUCINE RICH REPEAT FAMILY PROTEIN, EXPRESSED"/>
    <property type="match status" value="1"/>
</dbReference>
<dbReference type="InterPro" id="IPR051716">
    <property type="entry name" value="Plant_RL_S/T_kinase"/>
</dbReference>
<sequence>ECYFPYPHLPESLGNLKELMVLDLLSNYMGGSLPPELGNLKAVIEVDLSMNQFSNGIPREIGGLQNVVHLSMIHNKLKGSISDSMRNMIANISSTSCMVKSSGVLSRTSRVSFSSKRKYQEMFTRRNPNDEMFKRDFSLKRWVSTASGITTDVVGRLTLQNTTENYQFRLLDIIMKLILDCRVESPLDKDNMKDVVGYYVRSDSTFGIRHVLRNSCPKLLLAANVF</sequence>
<evidence type="ECO:0000313" key="5">
    <source>
        <dbReference type="Proteomes" id="UP000823775"/>
    </source>
</evidence>
<keyword evidence="2" id="KW-0732">Signal</keyword>
<proteinExistence type="predicted"/>
<accession>A0ABS8Y6Q6</accession>
<dbReference type="Proteomes" id="UP000823775">
    <property type="component" value="Unassembled WGS sequence"/>
</dbReference>
<evidence type="ECO:0000256" key="1">
    <source>
        <dbReference type="ARBA" id="ARBA00004479"/>
    </source>
</evidence>